<name>Q16AV7_ROSDO</name>
<evidence type="ECO:0000313" key="2">
    <source>
        <dbReference type="Proteomes" id="UP000007029"/>
    </source>
</evidence>
<dbReference type="KEGG" id="rde:RD1_1238"/>
<protein>
    <submittedName>
        <fullName evidence="1">Uncharacterized protein</fullName>
    </submittedName>
</protein>
<dbReference type="Proteomes" id="UP000007029">
    <property type="component" value="Chromosome"/>
</dbReference>
<proteinExistence type="predicted"/>
<reference evidence="1 2" key="1">
    <citation type="journal article" date="2007" name="J. Bacteriol.">
        <title>The complete genome sequence of Roseobacter denitrificans reveals a mixotrophic rather than photosynthetic metabolism.</title>
        <authorList>
            <person name="Swingley W.D."/>
            <person name="Sadekar S."/>
            <person name="Mastrian S.D."/>
            <person name="Matthies H.J."/>
            <person name="Hao J."/>
            <person name="Ramos H."/>
            <person name="Acharya C.R."/>
            <person name="Conrad A.L."/>
            <person name="Taylor H.L."/>
            <person name="Dejesa L.C."/>
            <person name="Shah M.K."/>
            <person name="O'huallachain M.E."/>
            <person name="Lince M.T."/>
            <person name="Blankenship R.E."/>
            <person name="Beatty J.T."/>
            <person name="Touchman J.W."/>
        </authorList>
    </citation>
    <scope>NUCLEOTIDE SEQUENCE [LARGE SCALE GENOMIC DNA]</scope>
    <source>
        <strain evidence="2">ATCC 33942 / OCh 114</strain>
    </source>
</reference>
<dbReference type="AlphaFoldDB" id="Q16AV7"/>
<sequence length="35" mass="3976">MGKTDSKLPGYVQGWLRSERLSQAEWQAKDLPSGR</sequence>
<dbReference type="STRING" id="375451.RD1_1238"/>
<dbReference type="HOGENOM" id="CLU_3367019_0_0_5"/>
<dbReference type="EMBL" id="CP000362">
    <property type="protein sequence ID" value="ABG30886.1"/>
    <property type="molecule type" value="Genomic_DNA"/>
</dbReference>
<gene>
    <name evidence="1" type="ordered locus">RD1_1238</name>
</gene>
<keyword evidence="2" id="KW-1185">Reference proteome</keyword>
<accession>Q16AV7</accession>
<organism evidence="1 2">
    <name type="scientific">Roseobacter denitrificans (strain ATCC 33942 / OCh 114)</name>
    <name type="common">Erythrobacter sp. (strain OCh 114)</name>
    <name type="synonym">Roseobacter denitrificans</name>
    <dbReference type="NCBI Taxonomy" id="375451"/>
    <lineage>
        <taxon>Bacteria</taxon>
        <taxon>Pseudomonadati</taxon>
        <taxon>Pseudomonadota</taxon>
        <taxon>Alphaproteobacteria</taxon>
        <taxon>Rhodobacterales</taxon>
        <taxon>Roseobacteraceae</taxon>
        <taxon>Roseobacter</taxon>
    </lineage>
</organism>
<evidence type="ECO:0000313" key="1">
    <source>
        <dbReference type="EMBL" id="ABG30886.1"/>
    </source>
</evidence>